<dbReference type="KEGG" id="vnx:VNE69_05203"/>
<feature type="chain" id="PRO_5043376978" evidence="2">
    <location>
        <begin position="23"/>
        <end position="276"/>
    </location>
</feature>
<keyword evidence="1" id="KW-0472">Membrane</keyword>
<keyword evidence="4" id="KW-1185">Reference proteome</keyword>
<dbReference type="Proteomes" id="UP001334084">
    <property type="component" value="Chromosome 5"/>
</dbReference>
<gene>
    <name evidence="3" type="ORF">VNE69_05203</name>
</gene>
<dbReference type="GeneID" id="90541427"/>
<dbReference type="RefSeq" id="XP_065329759.1">
    <property type="nucleotide sequence ID" value="XM_065473687.1"/>
</dbReference>
<evidence type="ECO:0000256" key="1">
    <source>
        <dbReference type="SAM" id="Phobius"/>
    </source>
</evidence>
<sequence>MQQLNIFYQLIMFMTFFSKCSNVVENALKEIINSDKICNSIERDKYEKNLAFDNVRILGEVVWNTITSNTVFKNITQNDTSENSFANRSSIMKLGYLDLMNTETHTTNFFEIFSEGEQNFLNEIITNTYNLFITLHHCFQGTVHNETSALEIIEKIITENTCFIANGINENLPSVVYKLCDGFIPNYQECFGENGMEYLSNYLKYNENELLKYKCIIDDRNTREFIEYTNKITEDIIIVMVSIYLILAFIFLIGFFWSRWRVTRTTERTLLKDPMI</sequence>
<evidence type="ECO:0000313" key="3">
    <source>
        <dbReference type="EMBL" id="WUR03614.1"/>
    </source>
</evidence>
<keyword evidence="1" id="KW-0812">Transmembrane</keyword>
<proteinExistence type="predicted"/>
<evidence type="ECO:0000256" key="2">
    <source>
        <dbReference type="SAM" id="SignalP"/>
    </source>
</evidence>
<protein>
    <submittedName>
        <fullName evidence="3">SP-containing membrane protein</fullName>
    </submittedName>
</protein>
<feature type="transmembrane region" description="Helical" evidence="1">
    <location>
        <begin position="236"/>
        <end position="258"/>
    </location>
</feature>
<reference evidence="3" key="1">
    <citation type="journal article" date="2024" name="BMC Genomics">
        <title>Functional annotation of a divergent genome using sequence and structure-based similarity.</title>
        <authorList>
            <person name="Svedberg D."/>
            <person name="Winiger R.R."/>
            <person name="Berg A."/>
            <person name="Sharma H."/>
            <person name="Tellgren-Roth C."/>
            <person name="Debrunner-Vossbrinck B.A."/>
            <person name="Vossbrinck C.R."/>
            <person name="Barandun J."/>
        </authorList>
    </citation>
    <scope>NUCLEOTIDE SEQUENCE</scope>
    <source>
        <strain evidence="3">Illinois isolate</strain>
    </source>
</reference>
<evidence type="ECO:0000313" key="4">
    <source>
        <dbReference type="Proteomes" id="UP001334084"/>
    </source>
</evidence>
<dbReference type="AlphaFoldDB" id="A0AAX4JCB7"/>
<keyword evidence="2" id="KW-0732">Signal</keyword>
<dbReference type="EMBL" id="CP142730">
    <property type="protein sequence ID" value="WUR03614.1"/>
    <property type="molecule type" value="Genomic_DNA"/>
</dbReference>
<name>A0AAX4JCB7_9MICR</name>
<feature type="signal peptide" evidence="2">
    <location>
        <begin position="1"/>
        <end position="22"/>
    </location>
</feature>
<keyword evidence="1" id="KW-1133">Transmembrane helix</keyword>
<organism evidence="3 4">
    <name type="scientific">Vairimorpha necatrix</name>
    <dbReference type="NCBI Taxonomy" id="6039"/>
    <lineage>
        <taxon>Eukaryota</taxon>
        <taxon>Fungi</taxon>
        <taxon>Fungi incertae sedis</taxon>
        <taxon>Microsporidia</taxon>
        <taxon>Nosematidae</taxon>
        <taxon>Vairimorpha</taxon>
    </lineage>
</organism>
<accession>A0AAX4JCB7</accession>